<evidence type="ECO:0000259" key="2">
    <source>
        <dbReference type="Pfam" id="PF04937"/>
    </source>
</evidence>
<gene>
    <name evidence="5" type="primary">LOC110762823</name>
</gene>
<evidence type="ECO:0000259" key="3">
    <source>
        <dbReference type="Pfam" id="PF05699"/>
    </source>
</evidence>
<dbReference type="Proteomes" id="UP000515124">
    <property type="component" value="Unplaced"/>
</dbReference>
<keyword evidence="4" id="KW-1185">Reference proteome</keyword>
<feature type="domain" description="HAT C-terminal dimerisation" evidence="3">
    <location>
        <begin position="290"/>
        <end position="363"/>
    </location>
</feature>
<dbReference type="PANTHER" id="PTHR32166:SF74">
    <property type="entry name" value="OS05G0256350 PROTEIN"/>
    <property type="match status" value="1"/>
</dbReference>
<name>A0A6P5T342_PRUAV</name>
<sequence length="467" mass="54342">MFKYLDDVVEEIGEKNVVQVITTNASNYKNAGKKLMEKRKKLWWTPCAAHCIDLMLEDISKLTVFENIIQKGKQLVKFIYGHSWVLSLMRHYTDNKEIIRPAVTRFATVYLTLQSIYKAKRGIMSMFTSQEWHKGPFTKNKDGVVARKIVLHDANFWSHIAFCIKVVIPLISVLREVDLEERPAMGYIYELMDAAREKIAFNCGNVERKYKPIWNKIDKRWGPQCHHPLQAAGYYLNPQLHYEETFTNSKEVREGLYACMDMMLSGDERVQADCQLDNYIHAEGDFGSEVAVKCRKLRSPINWWLRFGRETPELTKFAVRVLSLTCSASGCERNWSTFELIHTKKRNRLEQKRLNALVYVKYNTALKQRSIQRKRKVDPILVDDIPSDDEWITEVEEPSLPFDPSWIEEEDIFDVDAIRNVPIPTYESGLQPRESIILKSVLDDPPTAPSEPSFNERIPSPPIIRYK</sequence>
<protein>
    <submittedName>
        <fullName evidence="5">Uncharacterized protein LOC110762823</fullName>
    </submittedName>
</protein>
<accession>A0A6P5T342</accession>
<proteinExistence type="predicted"/>
<dbReference type="InterPro" id="IPR007021">
    <property type="entry name" value="DUF659"/>
</dbReference>
<dbReference type="InterPro" id="IPR012337">
    <property type="entry name" value="RNaseH-like_sf"/>
</dbReference>
<evidence type="ECO:0000256" key="1">
    <source>
        <dbReference type="SAM" id="MobiDB-lite"/>
    </source>
</evidence>
<dbReference type="GeneID" id="110762823"/>
<dbReference type="Pfam" id="PF04937">
    <property type="entry name" value="DUF659"/>
    <property type="match status" value="1"/>
</dbReference>
<organism evidence="4 5">
    <name type="scientific">Prunus avium</name>
    <name type="common">Cherry</name>
    <name type="synonym">Cerasus avium</name>
    <dbReference type="NCBI Taxonomy" id="42229"/>
    <lineage>
        <taxon>Eukaryota</taxon>
        <taxon>Viridiplantae</taxon>
        <taxon>Streptophyta</taxon>
        <taxon>Embryophyta</taxon>
        <taxon>Tracheophyta</taxon>
        <taxon>Spermatophyta</taxon>
        <taxon>Magnoliopsida</taxon>
        <taxon>eudicotyledons</taxon>
        <taxon>Gunneridae</taxon>
        <taxon>Pentapetalae</taxon>
        <taxon>rosids</taxon>
        <taxon>fabids</taxon>
        <taxon>Rosales</taxon>
        <taxon>Rosaceae</taxon>
        <taxon>Amygdaloideae</taxon>
        <taxon>Amygdaleae</taxon>
        <taxon>Prunus</taxon>
    </lineage>
</organism>
<dbReference type="KEGG" id="pavi:110762823"/>
<dbReference type="InterPro" id="IPR008906">
    <property type="entry name" value="HATC_C_dom"/>
</dbReference>
<dbReference type="Pfam" id="PF05699">
    <property type="entry name" value="Dimer_Tnp_hAT"/>
    <property type="match status" value="1"/>
</dbReference>
<feature type="region of interest" description="Disordered" evidence="1">
    <location>
        <begin position="441"/>
        <end position="467"/>
    </location>
</feature>
<dbReference type="SUPFAM" id="SSF53098">
    <property type="entry name" value="Ribonuclease H-like"/>
    <property type="match status" value="1"/>
</dbReference>
<feature type="domain" description="DUF659" evidence="2">
    <location>
        <begin position="1"/>
        <end position="74"/>
    </location>
</feature>
<reference evidence="5" key="1">
    <citation type="submission" date="2025-08" db="UniProtKB">
        <authorList>
            <consortium name="RefSeq"/>
        </authorList>
    </citation>
    <scope>IDENTIFICATION</scope>
</reference>
<evidence type="ECO:0000313" key="4">
    <source>
        <dbReference type="Proteomes" id="UP000515124"/>
    </source>
</evidence>
<dbReference type="PANTHER" id="PTHR32166">
    <property type="entry name" value="OSJNBA0013A04.12 PROTEIN"/>
    <property type="match status" value="1"/>
</dbReference>
<dbReference type="AlphaFoldDB" id="A0A6P5T342"/>
<dbReference type="GO" id="GO:0046983">
    <property type="term" value="F:protein dimerization activity"/>
    <property type="evidence" value="ECO:0007669"/>
    <property type="project" value="InterPro"/>
</dbReference>
<evidence type="ECO:0000313" key="5">
    <source>
        <dbReference type="RefSeq" id="XP_021821211.1"/>
    </source>
</evidence>
<dbReference type="RefSeq" id="XP_021821211.1">
    <property type="nucleotide sequence ID" value="XM_021965519.1"/>
</dbReference>